<dbReference type="PRINTS" id="PR00196">
    <property type="entry name" value="ANNEXIN"/>
</dbReference>
<evidence type="ECO:0000256" key="3">
    <source>
        <dbReference type="ARBA" id="ARBA00004187"/>
    </source>
</evidence>
<name>A0A6B2F0V7_BOTNI</name>
<dbReference type="GO" id="GO:0006909">
    <property type="term" value="P:phagocytosis"/>
    <property type="evidence" value="ECO:0007669"/>
    <property type="project" value="TreeGrafter"/>
</dbReference>
<dbReference type="Pfam" id="PF00191">
    <property type="entry name" value="Annexin"/>
    <property type="match status" value="4"/>
</dbReference>
<reference evidence="18" key="1">
    <citation type="submission" date="2019-11" db="EMBL/GenBank/DDBJ databases">
        <title>Trait differentiation and modular expression in palm-pitvipers.</title>
        <authorList>
            <person name="Mason A.J."/>
            <person name="Strickland J.L."/>
            <person name="Margres M.J."/>
            <person name="Rokyta D.R."/>
            <person name="Sasa M."/>
            <person name="Parkinson C.L."/>
        </authorList>
    </citation>
    <scope>NUCLEOTIDE SEQUENCE</scope>
</reference>
<keyword evidence="13 17" id="KW-0041">Annexin</keyword>
<evidence type="ECO:0000256" key="1">
    <source>
        <dbReference type="ARBA" id="ARBA00004123"/>
    </source>
</evidence>
<evidence type="ECO:0000313" key="18">
    <source>
        <dbReference type="EMBL" id="NCE57049.1"/>
    </source>
</evidence>
<evidence type="ECO:0000256" key="9">
    <source>
        <dbReference type="ARBA" id="ARBA00022837"/>
    </source>
</evidence>
<dbReference type="GO" id="GO:0007165">
    <property type="term" value="P:signal transduction"/>
    <property type="evidence" value="ECO:0007669"/>
    <property type="project" value="TreeGrafter"/>
</dbReference>
<dbReference type="AlphaFoldDB" id="A0A6B2F0V7"/>
<dbReference type="PANTHER" id="PTHR10502:SF17">
    <property type="entry name" value="ANNEXIN A1"/>
    <property type="match status" value="1"/>
</dbReference>
<dbReference type="GO" id="GO:0005544">
    <property type="term" value="F:calcium-dependent phospholipid binding"/>
    <property type="evidence" value="ECO:0007669"/>
    <property type="project" value="UniProtKB-KW"/>
</dbReference>
<dbReference type="FunFam" id="1.10.220.10:FF:000001">
    <property type="entry name" value="Annexin"/>
    <property type="match status" value="1"/>
</dbReference>
<evidence type="ECO:0000256" key="12">
    <source>
        <dbReference type="ARBA" id="ARBA00023136"/>
    </source>
</evidence>
<dbReference type="InterPro" id="IPR001464">
    <property type="entry name" value="Annexin"/>
</dbReference>
<comment type="subcellular location">
    <subcellularLocation>
        <location evidence="3">Basolateral cell membrane</location>
    </subcellularLocation>
    <subcellularLocation>
        <location evidence="2">Cell projection</location>
        <location evidence="2">Cilium</location>
    </subcellularLocation>
    <subcellularLocation>
        <location evidence="4">Cytoplasm</location>
    </subcellularLocation>
    <subcellularLocation>
        <location evidence="1">Nucleus</location>
    </subcellularLocation>
</comment>
<keyword evidence="12" id="KW-0472">Membrane</keyword>
<dbReference type="FunFam" id="1.10.220.10:FF:000002">
    <property type="entry name" value="Annexin"/>
    <property type="match status" value="1"/>
</dbReference>
<dbReference type="InterPro" id="IPR018252">
    <property type="entry name" value="Annexin_repeat_CS"/>
</dbReference>
<keyword evidence="8 17" id="KW-0677">Repeat</keyword>
<dbReference type="GO" id="GO:0016323">
    <property type="term" value="C:basolateral plasma membrane"/>
    <property type="evidence" value="ECO:0007669"/>
    <property type="project" value="UniProtKB-SubCell"/>
</dbReference>
<evidence type="ECO:0000256" key="10">
    <source>
        <dbReference type="ARBA" id="ARBA00023005"/>
    </source>
</evidence>
<dbReference type="GO" id="GO:0005509">
    <property type="term" value="F:calcium ion binding"/>
    <property type="evidence" value="ECO:0007669"/>
    <property type="project" value="InterPro"/>
</dbReference>
<dbReference type="EMBL" id="GIBL01000057">
    <property type="protein sequence ID" value="NCE57049.1"/>
    <property type="molecule type" value="Transcribed_RNA"/>
</dbReference>
<keyword evidence="9 17" id="KW-0106">Calcium</keyword>
<sequence>MAFVSEFLKQARFMDDEEPQYIKKTKTGSAVHTYPSFDPSADAVALNKAITAKGVDEASIINILTKRTNAQRQQIKRAYQQMHGKPLEEALKKALKSSLEDVVLAMLKTPAEFDADELRYSMKGLGTDEDILIEILASRNNMEIKTIIRQYQEAFKRDLAKDIVSDTSGDFQKALLALAKGDRNENPHVNEELVDNDARKLYEAGEKKKGTDVNTFIEILTTRSPMHLRGVFKRYRLYSKHDMKDVLDLELKGDIENCLVAIVKCAVSKPGFFAEKLHQAVKGPGKCNRTLNRIMVSRAEIDMNEIKGFFKEKYKVSLCQAILDETKGDYEKILVALCGGDD</sequence>
<dbReference type="GO" id="GO:0005929">
    <property type="term" value="C:cilium"/>
    <property type="evidence" value="ECO:0007669"/>
    <property type="project" value="UniProtKB-SubCell"/>
</dbReference>
<accession>A0A6B2F0V7</accession>
<proteinExistence type="inferred from homology"/>
<evidence type="ECO:0000256" key="2">
    <source>
        <dbReference type="ARBA" id="ARBA00004138"/>
    </source>
</evidence>
<evidence type="ECO:0000256" key="14">
    <source>
        <dbReference type="ARBA" id="ARBA00023242"/>
    </source>
</evidence>
<evidence type="ECO:0000256" key="17">
    <source>
        <dbReference type="RuleBase" id="RU003540"/>
    </source>
</evidence>
<dbReference type="PROSITE" id="PS00223">
    <property type="entry name" value="ANNEXIN_1"/>
    <property type="match status" value="2"/>
</dbReference>
<evidence type="ECO:0000256" key="16">
    <source>
        <dbReference type="ARBA" id="ARBA00023302"/>
    </source>
</evidence>
<dbReference type="GO" id="GO:0001786">
    <property type="term" value="F:phosphatidylserine binding"/>
    <property type="evidence" value="ECO:0007669"/>
    <property type="project" value="TreeGrafter"/>
</dbReference>
<dbReference type="PANTHER" id="PTHR10502">
    <property type="entry name" value="ANNEXIN"/>
    <property type="match status" value="1"/>
</dbReference>
<evidence type="ECO:0000256" key="6">
    <source>
        <dbReference type="ARBA" id="ARBA00022475"/>
    </source>
</evidence>
<dbReference type="PROSITE" id="PS51897">
    <property type="entry name" value="ANNEXIN_2"/>
    <property type="match status" value="4"/>
</dbReference>
<keyword evidence="11" id="KW-0969">Cilium</keyword>
<keyword evidence="7" id="KW-0963">Cytoplasm</keyword>
<keyword evidence="14" id="KW-0539">Nucleus</keyword>
<comment type="similarity">
    <text evidence="5 17">Belongs to the annexin family.</text>
</comment>
<evidence type="ECO:0000256" key="7">
    <source>
        <dbReference type="ARBA" id="ARBA00022490"/>
    </source>
</evidence>
<keyword evidence="10" id="KW-0593">Phospholipase A2 inhibitor</keyword>
<dbReference type="GO" id="GO:0019834">
    <property type="term" value="F:phospholipase A2 inhibitor activity"/>
    <property type="evidence" value="ECO:0007669"/>
    <property type="project" value="UniProtKB-KW"/>
</dbReference>
<dbReference type="InterPro" id="IPR018502">
    <property type="entry name" value="Annexin_repeat"/>
</dbReference>
<keyword evidence="16 17" id="KW-0111">Calcium/phospholipid-binding</keyword>
<evidence type="ECO:0000256" key="8">
    <source>
        <dbReference type="ARBA" id="ARBA00022737"/>
    </source>
</evidence>
<dbReference type="FunFam" id="1.10.220.10:FF:000007">
    <property type="entry name" value="Annexin"/>
    <property type="match status" value="1"/>
</dbReference>
<dbReference type="Gene3D" id="1.10.220.10">
    <property type="entry name" value="Annexin"/>
    <property type="match status" value="4"/>
</dbReference>
<evidence type="ECO:0000256" key="13">
    <source>
        <dbReference type="ARBA" id="ARBA00023216"/>
    </source>
</evidence>
<organism evidence="18">
    <name type="scientific">Bothriechis nigroviridis</name>
    <name type="common">Black-speckled palm pit viper</name>
    <dbReference type="NCBI Taxonomy" id="88079"/>
    <lineage>
        <taxon>Eukaryota</taxon>
        <taxon>Metazoa</taxon>
        <taxon>Chordata</taxon>
        <taxon>Craniata</taxon>
        <taxon>Vertebrata</taxon>
        <taxon>Euteleostomi</taxon>
        <taxon>Lepidosauria</taxon>
        <taxon>Squamata</taxon>
        <taxon>Bifurcata</taxon>
        <taxon>Unidentata</taxon>
        <taxon>Episquamata</taxon>
        <taxon>Toxicofera</taxon>
        <taxon>Serpentes</taxon>
        <taxon>Colubroidea</taxon>
        <taxon>Viperidae</taxon>
        <taxon>Crotalinae</taxon>
        <taxon>Bothriechis</taxon>
    </lineage>
</organism>
<evidence type="ECO:0000256" key="15">
    <source>
        <dbReference type="ARBA" id="ARBA00023273"/>
    </source>
</evidence>
<evidence type="ECO:0000256" key="5">
    <source>
        <dbReference type="ARBA" id="ARBA00007831"/>
    </source>
</evidence>
<evidence type="ECO:0000256" key="4">
    <source>
        <dbReference type="ARBA" id="ARBA00004496"/>
    </source>
</evidence>
<keyword evidence="15" id="KW-0966">Cell projection</keyword>
<protein>
    <recommendedName>
        <fullName evidence="17">Annexin</fullName>
    </recommendedName>
</protein>
<dbReference type="GO" id="GO:0005737">
    <property type="term" value="C:cytoplasm"/>
    <property type="evidence" value="ECO:0007669"/>
    <property type="project" value="UniProtKB-SubCell"/>
</dbReference>
<comment type="domain">
    <text evidence="17">The full-length protein can bind eight Ca(2+) ions via the annexin repeats. Calcium binding causes a major conformation change that modifies dimer contacts and leads to surface exposure of the N-terminal phosphorylation sites; in the absence of Ca(2+), these sites are buried in the interior of the protein core. The N-terminal region becomes disordered in response to calcium-binding.</text>
</comment>
<dbReference type="InterPro" id="IPR002388">
    <property type="entry name" value="ANX1"/>
</dbReference>
<evidence type="ECO:0000256" key="11">
    <source>
        <dbReference type="ARBA" id="ARBA00023069"/>
    </source>
</evidence>
<dbReference type="SUPFAM" id="SSF47874">
    <property type="entry name" value="Annexin"/>
    <property type="match status" value="1"/>
</dbReference>
<dbReference type="GO" id="GO:0012506">
    <property type="term" value="C:vesicle membrane"/>
    <property type="evidence" value="ECO:0007669"/>
    <property type="project" value="TreeGrafter"/>
</dbReference>
<dbReference type="GO" id="GO:0005634">
    <property type="term" value="C:nucleus"/>
    <property type="evidence" value="ECO:0007669"/>
    <property type="project" value="UniProtKB-SubCell"/>
</dbReference>
<keyword evidence="6" id="KW-1003">Cell membrane</keyword>
<dbReference type="GO" id="GO:0071385">
    <property type="term" value="P:cellular response to glucocorticoid stimulus"/>
    <property type="evidence" value="ECO:0007669"/>
    <property type="project" value="TreeGrafter"/>
</dbReference>
<dbReference type="InterPro" id="IPR037104">
    <property type="entry name" value="Annexin_sf"/>
</dbReference>
<dbReference type="FunFam" id="1.10.220.10:FF:000003">
    <property type="entry name" value="Annexin"/>
    <property type="match status" value="1"/>
</dbReference>
<dbReference type="SMART" id="SM00335">
    <property type="entry name" value="ANX"/>
    <property type="match status" value="4"/>
</dbReference>
<dbReference type="PRINTS" id="PR00197">
    <property type="entry name" value="ANNEXINI"/>
</dbReference>